<evidence type="ECO:0000313" key="1">
    <source>
        <dbReference type="EMBL" id="RCW68052.1"/>
    </source>
</evidence>
<organism evidence="1 2">
    <name type="scientific">Pseudorhodoferax soli</name>
    <dbReference type="NCBI Taxonomy" id="545864"/>
    <lineage>
        <taxon>Bacteria</taxon>
        <taxon>Pseudomonadati</taxon>
        <taxon>Pseudomonadota</taxon>
        <taxon>Betaproteobacteria</taxon>
        <taxon>Burkholderiales</taxon>
        <taxon>Comamonadaceae</taxon>
    </lineage>
</organism>
<sequence length="1259" mass="140925">MRFISDGPSLPDDLLIAHDAGDVLFFCGAGVSFAQARLPDFATLAESVLNSLGSASESPARRVFEASRKFEEETKLRGLVATDRVFGMLEREFDPRDVRSAVAAALKPKNGVSLAAHRILLDLSTSPTGSTRLVTTNFDRLFEQCDPGLKHYSPPSLPDPLRPRDFNGVIHLHGCVDHAYRHAIDDELVLSSADFGHAYLSDGWAVRYIQRLLQRFTIVFVGYSADDPPVQYLLEALNRFSRSAHRMYAFQEGVAERALAQWSHKGVVPIPFDASNNFGALWNTLLAWSQRAVDTEGWHRKTLDLARDGPTSLTPVQRGQFVHLLRTELGTSLLAQAMKPPPAEWLISVSCGAFALEVTNVGGRPAEDDAEPLLDFKPDEAETDDLLPAALARRPQEAFEERFDASLEPAVAADGHCATGIHLKGPHSIQPPSLSPRLLRISEWIASVAPQPAALWWASRQIALHPTAVALVERELRYHRERFTPAIRGGWRLLLQAWQQTTAQPPFDRYDIQREADSDGWSRALVRQAIALFRPRIEVQNHRSNRPPGVASVDSGDPVVDFDVEYPRPPEPFEFPDAQLPYALEQLRQTLQYAVDLERDVNPTGSLFFDTVRTNDGSPLDEDGHGLTGPLATFVNMMRRLMTVDSQQARKEATMWAGRSDALFTHLRIWAFGQQQLCSGVEAAEQTMELCRAAFWEDLHERDLLISLRDRWAEFTEAQRRAIEGRLIDEPQPYDGMPDESNFVAHQRLNRLHWLMRHGAKLSADSFVRLEELRRQAPRWTDDALETVAQPRFGQVYAITTDFSPAELTALPLGRILEEDLQAQRRDAWSKVQKHPFPGLAQERLPRALVALTDAKRKGQFPDQAWNVVLQSDGPDASNCRVLHVISWRLSRLTQQHLAEISHSVTQWMFRHAKQLVTSQPEAFEALWKAMLRALALETAMPSDTSWQWSQHASNRPAGKLVEVASIAAGLTSISPGQTLPTSWKLRMQQLVALPIARRPYAIAALTRLLPRLHQAEPEWTCELLHRFAERSGPDGEAFWAGFAASPSLPAPELFGALWPHLAKLPASETLERRLVEKLAATLLNQWLEDKPEASHALLSSTQLRDVLIRARNSFRVAVLRQLRRWAARHNDAKAGVLRFLKDAWPKQLTARSPTASQELIELALSVPDLYSAIMDVVLPALVPVADPYRVVMPLKTSVSLARQYPATMLSMLSVALAGHRLSPTPELSAVLLALQSCPEVLLDSQLSELFRRSQIRTA</sequence>
<proteinExistence type="predicted"/>
<accession>A0A368XJE1</accession>
<gene>
    <name evidence="1" type="ORF">DES41_108230</name>
</gene>
<dbReference type="EMBL" id="QPJK01000008">
    <property type="protein sequence ID" value="RCW68052.1"/>
    <property type="molecule type" value="Genomic_DNA"/>
</dbReference>
<dbReference type="InterPro" id="IPR029035">
    <property type="entry name" value="DHS-like_NAD/FAD-binding_dom"/>
</dbReference>
<dbReference type="Gene3D" id="3.40.50.1220">
    <property type="entry name" value="TPP-binding domain"/>
    <property type="match status" value="1"/>
</dbReference>
<reference evidence="1 2" key="1">
    <citation type="submission" date="2018-07" db="EMBL/GenBank/DDBJ databases">
        <title>Genomic Encyclopedia of Type Strains, Phase IV (KMG-IV): sequencing the most valuable type-strain genomes for metagenomic binning, comparative biology and taxonomic classification.</title>
        <authorList>
            <person name="Goeker M."/>
        </authorList>
    </citation>
    <scope>NUCLEOTIDE SEQUENCE [LARGE SCALE GENOMIC DNA]</scope>
    <source>
        <strain evidence="1 2">DSM 21634</strain>
    </source>
</reference>
<dbReference type="Pfam" id="PF13289">
    <property type="entry name" value="SIR2_2"/>
    <property type="match status" value="1"/>
</dbReference>
<comment type="caution">
    <text evidence="1">The sequence shown here is derived from an EMBL/GenBank/DDBJ whole genome shotgun (WGS) entry which is preliminary data.</text>
</comment>
<keyword evidence="2" id="KW-1185">Reference proteome</keyword>
<dbReference type="Proteomes" id="UP000252884">
    <property type="component" value="Unassembled WGS sequence"/>
</dbReference>
<dbReference type="OrthoDB" id="2077946at2"/>
<protein>
    <submittedName>
        <fullName evidence="1">SIR2-like protein</fullName>
    </submittedName>
</protein>
<evidence type="ECO:0000313" key="2">
    <source>
        <dbReference type="Proteomes" id="UP000252884"/>
    </source>
</evidence>
<dbReference type="AlphaFoldDB" id="A0A368XJE1"/>
<dbReference type="SUPFAM" id="SSF52467">
    <property type="entry name" value="DHS-like NAD/FAD-binding domain"/>
    <property type="match status" value="1"/>
</dbReference>
<name>A0A368XJE1_9BURK</name>